<organism evidence="3 4">
    <name type="scientific">Rosenbergiella australiborealis</name>
    <dbReference type="NCBI Taxonomy" id="1544696"/>
    <lineage>
        <taxon>Bacteria</taxon>
        <taxon>Pseudomonadati</taxon>
        <taxon>Pseudomonadota</taxon>
        <taxon>Gammaproteobacteria</taxon>
        <taxon>Enterobacterales</taxon>
        <taxon>Erwiniaceae</taxon>
        <taxon>Rosenbergiella</taxon>
    </lineage>
</organism>
<name>A0ABS5T8E8_9GAMM</name>
<evidence type="ECO:0000259" key="2">
    <source>
        <dbReference type="Pfam" id="PF00582"/>
    </source>
</evidence>
<dbReference type="RefSeq" id="WP_214214349.1">
    <property type="nucleotide sequence ID" value="NZ_JABBFO010000008.1"/>
</dbReference>
<dbReference type="InterPro" id="IPR014729">
    <property type="entry name" value="Rossmann-like_a/b/a_fold"/>
</dbReference>
<evidence type="ECO:0000313" key="4">
    <source>
        <dbReference type="Proteomes" id="UP000786875"/>
    </source>
</evidence>
<dbReference type="PANTHER" id="PTHR46268:SF15">
    <property type="entry name" value="UNIVERSAL STRESS PROTEIN HP_0031"/>
    <property type="match status" value="1"/>
</dbReference>
<dbReference type="Proteomes" id="UP000786875">
    <property type="component" value="Unassembled WGS sequence"/>
</dbReference>
<sequence length="155" mass="16833">MNTLLMAIDHRNTLSSSIGQLTLDEAQSRKASVVIICCIEAEDDVEGEVMTIDCAIDENSHHTLQRKDLLNCAEMAVRAALVPFQQAGIPARGKVCRGDAARYIVDQANQLSASMIIMGRRHLSPFNRFLRGSVSAAVLETASCPVLIDLSHVAE</sequence>
<reference evidence="3 4" key="1">
    <citation type="submission" date="2020-04" db="EMBL/GenBank/DDBJ databases">
        <title>Genome sequencing of Rosenbergiella species.</title>
        <authorList>
            <person name="Alvarez-Perez S."/>
            <person name="Lievens B."/>
        </authorList>
    </citation>
    <scope>NUCLEOTIDE SEQUENCE [LARGE SCALE GENOMIC DNA]</scope>
    <source>
        <strain evidence="3 4">CdVSA20.1</strain>
    </source>
</reference>
<dbReference type="Gene3D" id="3.40.50.620">
    <property type="entry name" value="HUPs"/>
    <property type="match status" value="1"/>
</dbReference>
<evidence type="ECO:0000313" key="3">
    <source>
        <dbReference type="EMBL" id="MBT0727697.1"/>
    </source>
</evidence>
<feature type="domain" description="UspA" evidence="2">
    <location>
        <begin position="4"/>
        <end position="148"/>
    </location>
</feature>
<dbReference type="InterPro" id="IPR006016">
    <property type="entry name" value="UspA"/>
</dbReference>
<keyword evidence="4" id="KW-1185">Reference proteome</keyword>
<dbReference type="PANTHER" id="PTHR46268">
    <property type="entry name" value="STRESS RESPONSE PROTEIN NHAX"/>
    <property type="match status" value="1"/>
</dbReference>
<dbReference type="SUPFAM" id="SSF52402">
    <property type="entry name" value="Adenine nucleotide alpha hydrolases-like"/>
    <property type="match status" value="1"/>
</dbReference>
<dbReference type="Pfam" id="PF00582">
    <property type="entry name" value="Usp"/>
    <property type="match status" value="1"/>
</dbReference>
<accession>A0ABS5T8E8</accession>
<comment type="similarity">
    <text evidence="1">Belongs to the universal stress protein A family.</text>
</comment>
<dbReference type="PRINTS" id="PR01438">
    <property type="entry name" value="UNVRSLSTRESS"/>
</dbReference>
<evidence type="ECO:0000256" key="1">
    <source>
        <dbReference type="ARBA" id="ARBA00008791"/>
    </source>
</evidence>
<gene>
    <name evidence="3" type="ORF">HGT73_09940</name>
</gene>
<proteinExistence type="inferred from homology"/>
<protein>
    <submittedName>
        <fullName evidence="3">Universal stress protein</fullName>
    </submittedName>
</protein>
<dbReference type="EMBL" id="JABBFO010000008">
    <property type="protein sequence ID" value="MBT0727697.1"/>
    <property type="molecule type" value="Genomic_DNA"/>
</dbReference>
<comment type="caution">
    <text evidence="3">The sequence shown here is derived from an EMBL/GenBank/DDBJ whole genome shotgun (WGS) entry which is preliminary data.</text>
</comment>
<dbReference type="InterPro" id="IPR006015">
    <property type="entry name" value="Universal_stress_UspA"/>
</dbReference>